<dbReference type="EMBL" id="JAGETQ010000066">
    <property type="protein sequence ID" value="MBO1916298.1"/>
    <property type="molecule type" value="Genomic_DNA"/>
</dbReference>
<evidence type="ECO:0000313" key="2">
    <source>
        <dbReference type="Proteomes" id="UP000664477"/>
    </source>
</evidence>
<comment type="caution">
    <text evidence="1">The sequence shown here is derived from an EMBL/GenBank/DDBJ whole genome shotgun (WGS) entry which is preliminary data.</text>
</comment>
<sequence length="97" mass="11332">MGVTKHVEQLYTHFLQHKRRKIQNNTDLINDQITSIQKDNETEHHALDSKLKEVELYVQDALIGVNAADQVTEQLLPIFRILIKKLLKHLVNKNPKK</sequence>
<dbReference type="AlphaFoldDB" id="A0A939NBH7"/>
<accession>A0A939NBH7</accession>
<reference evidence="1" key="1">
    <citation type="submission" date="2021-03" db="EMBL/GenBank/DDBJ databases">
        <title>Molecular epidemiology and mechanisms of colistin and carbapenem resistance in Enterobacteriaceae from clinical isolates, the environment and porcine samples in Pretoria, South Africa.</title>
        <authorList>
            <person name="Bogoshi D."/>
            <person name="Mbelle N.M."/>
            <person name="Naidoo V."/>
            <person name="Osei Sekyere J."/>
        </authorList>
    </citation>
    <scope>NUCLEOTIDE SEQUENCE</scope>
    <source>
        <strain evidence="1">C052</strain>
    </source>
</reference>
<dbReference type="Proteomes" id="UP000664477">
    <property type="component" value="Unassembled WGS sequence"/>
</dbReference>
<evidence type="ECO:0000313" key="1">
    <source>
        <dbReference type="EMBL" id="MBO1916298.1"/>
    </source>
</evidence>
<organism evidence="1 2">
    <name type="scientific">Providencia rettgeri</name>
    <dbReference type="NCBI Taxonomy" id="587"/>
    <lineage>
        <taxon>Bacteria</taxon>
        <taxon>Pseudomonadati</taxon>
        <taxon>Pseudomonadota</taxon>
        <taxon>Gammaproteobacteria</taxon>
        <taxon>Enterobacterales</taxon>
        <taxon>Morganellaceae</taxon>
        <taxon>Providencia</taxon>
    </lineage>
</organism>
<name>A0A939NBH7_PRORE</name>
<gene>
    <name evidence="1" type="ORF">J4727_12375</name>
</gene>
<protein>
    <submittedName>
        <fullName evidence="1">Uncharacterized protein</fullName>
    </submittedName>
</protein>
<proteinExistence type="predicted"/>